<evidence type="ECO:0000313" key="1">
    <source>
        <dbReference type="EMBL" id="SNB59964.1"/>
    </source>
</evidence>
<dbReference type="Proteomes" id="UP000197025">
    <property type="component" value="Unassembled WGS sequence"/>
</dbReference>
<dbReference type="InterPro" id="IPR007555">
    <property type="entry name" value="DUF499"/>
</dbReference>
<evidence type="ECO:0000313" key="2">
    <source>
        <dbReference type="Proteomes" id="UP000197025"/>
    </source>
</evidence>
<protein>
    <submittedName>
        <fullName evidence="1">Predicted ATPase, AAA+ superfamily</fullName>
    </submittedName>
</protein>
<dbReference type="Pfam" id="PF04465">
    <property type="entry name" value="DUF499"/>
    <property type="match status" value="1"/>
</dbReference>
<proteinExistence type="predicted"/>
<dbReference type="EMBL" id="FYEK01000008">
    <property type="protein sequence ID" value="SNB59964.1"/>
    <property type="molecule type" value="Genomic_DNA"/>
</dbReference>
<keyword evidence="2" id="KW-1185">Reference proteome</keyword>
<dbReference type="InParanoid" id="A0A212QKS9"/>
<dbReference type="AlphaFoldDB" id="A0A212QKS9"/>
<name>A0A212QKS9_9CHLR</name>
<sequence length="1109" mass="125315">MAQNWQSRLDQARRLLDQGLTAQAVMSGGQILEDLFRWLYGELVPRLSPPEQEKVTRALADFGKSVGELTLGQLVGFFRKAELLDLAGRKLGRDFSFLRSAGDWIELRNRATHSGKPITRTEAEAFLGAVALYLERAGLTTPPSVTTGPLPPWHQVILPRRDIRAGGLDESVFAADLSDVVAGRGPLEYRDAVAFFHRTYFTRGLRHLLATVLSRLSGGTGDPVIQIQTPFGGGKTHSLIALYHLFRSRPDPEKVPGLEEILREAGLSALPEARVAVFVGTAADPLRGRTPWGAIAEQLGQYERLREHDERRLAPGKDLLHSLLGEEPTLILMDEIAEYVARCVQPSEIEKAPSTPEVGRAYQTQVLAFFQELTETVKVLPRCVLVATLPSSAPYGEEGERALLQLQRIFGRVEAIYTPVEGEEIYAVIRRRLFDEPEDPEMARRVAEAYMALYRELGEDVPAPAREPGYRDRMVKAYPFHPQVIDILLERWSTFPGFQRTRGVLRLLGLVVADLYQRGHPAPLIQPAHLNLAHPEIRQELLKHIGNEYEGVIATDITDGNARAQRLDRELGSEYARFGIASGLATAIFFASFSGGERRGVGIAELRLAVLREGIPPAIVGDALKRLEEELWYLHTEGGRYWFSSQPNLNRILIEREAEVREDEIYRELRSRLERIAGKELRVIVWPQNPEDVPDRRELQLAILPPERFRSTPSVETYIRELLERCGSVFRQYRNALLILTADAQEWPRMRGQLKRLLALQAIKSDKVLWRQLSSENRQEVDRRIQDVEGGLLRILQEAYRYIARAGKEGIEWLNLGLPTAGERASLMKRVLQHLEEEGILVKRLAPDQLLRKAMRPEEEEKPLSEILEAFRRYPELPMISGDEVIWESVRRGVREGLFSLRVGERVYYREEVPVEALANEAVLMRRTPEPPPPPPPPSRLSPEDLLWAMGEAEELPVSKIYQRLWAERGSAFPAEPIFREAFIAALREGWERGLFLVDPKPVGEPSGPSWEAVLAQGTLRRLKLPPPPSSPSSPGAYTLRARVPWERLSDFLRGVLMPLQRAGARLTLEIRLEARAEQGPFPRSVLEGTVRETLRQIGAQVLEEREEP</sequence>
<organism evidence="1 2">
    <name type="scientific">Thermoflexus hugenholtzii JAD2</name>
    <dbReference type="NCBI Taxonomy" id="877466"/>
    <lineage>
        <taxon>Bacteria</taxon>
        <taxon>Bacillati</taxon>
        <taxon>Chloroflexota</taxon>
        <taxon>Thermoflexia</taxon>
        <taxon>Thermoflexales</taxon>
        <taxon>Thermoflexaceae</taxon>
        <taxon>Thermoflexus</taxon>
    </lineage>
</organism>
<reference evidence="2" key="1">
    <citation type="submission" date="2017-06" db="EMBL/GenBank/DDBJ databases">
        <authorList>
            <person name="Varghese N."/>
            <person name="Submissions S."/>
        </authorList>
    </citation>
    <scope>NUCLEOTIDE SEQUENCE [LARGE SCALE GENOMIC DNA]</scope>
    <source>
        <strain evidence="2">JAD2</strain>
    </source>
</reference>
<accession>A0A212QKS9</accession>
<gene>
    <name evidence="1" type="ORF">SAMN02746019_00002780</name>
</gene>
<dbReference type="RefSeq" id="WP_200808050.1">
    <property type="nucleotide sequence ID" value="NZ_FYEK01000008.1"/>
</dbReference>